<evidence type="ECO:0000313" key="5">
    <source>
        <dbReference type="EMBL" id="KAB7507072.1"/>
    </source>
</evidence>
<keyword evidence="3" id="KW-0687">Ribonucleoprotein</keyword>
<dbReference type="SUPFAM" id="SSF57716">
    <property type="entry name" value="Glucocorticoid receptor-like (DNA-binding domain)"/>
    <property type="match status" value="1"/>
</dbReference>
<keyword evidence="6" id="KW-1185">Reference proteome</keyword>
<reference evidence="5 6" key="1">
    <citation type="journal article" date="2019" name="PLoS Biol.">
        <title>Sex chromosomes control vertical transmission of feminizing Wolbachia symbionts in an isopod.</title>
        <authorList>
            <person name="Becking T."/>
            <person name="Chebbi M.A."/>
            <person name="Giraud I."/>
            <person name="Moumen B."/>
            <person name="Laverre T."/>
            <person name="Caubet Y."/>
            <person name="Peccoud J."/>
            <person name="Gilbert C."/>
            <person name="Cordaux R."/>
        </authorList>
    </citation>
    <scope>NUCLEOTIDE SEQUENCE [LARGE SCALE GENOMIC DNA]</scope>
    <source>
        <strain evidence="5">ANa2</strain>
        <tissue evidence="5">Whole body excluding digestive tract and cuticle</tissue>
    </source>
</reference>
<evidence type="ECO:0000313" key="6">
    <source>
        <dbReference type="Proteomes" id="UP000326759"/>
    </source>
</evidence>
<dbReference type="PANTHER" id="PTHR19836:SF19">
    <property type="entry name" value="SMALL RIBOSOMAL SUBUNIT PROTEIN US14M"/>
    <property type="match status" value="1"/>
</dbReference>
<evidence type="ECO:0000256" key="2">
    <source>
        <dbReference type="ARBA" id="ARBA00022980"/>
    </source>
</evidence>
<dbReference type="GO" id="GO:0006412">
    <property type="term" value="P:translation"/>
    <property type="evidence" value="ECO:0007669"/>
    <property type="project" value="InterPro"/>
</dbReference>
<organism evidence="5 6">
    <name type="scientific">Armadillidium nasatum</name>
    <dbReference type="NCBI Taxonomy" id="96803"/>
    <lineage>
        <taxon>Eukaryota</taxon>
        <taxon>Metazoa</taxon>
        <taxon>Ecdysozoa</taxon>
        <taxon>Arthropoda</taxon>
        <taxon>Crustacea</taxon>
        <taxon>Multicrustacea</taxon>
        <taxon>Malacostraca</taxon>
        <taxon>Eumalacostraca</taxon>
        <taxon>Peracarida</taxon>
        <taxon>Isopoda</taxon>
        <taxon>Oniscidea</taxon>
        <taxon>Crinocheta</taxon>
        <taxon>Armadillidiidae</taxon>
        <taxon>Armadillidium</taxon>
    </lineage>
</organism>
<protein>
    <recommendedName>
        <fullName evidence="4">28S ribosomal protein S14, mitochondrial</fullName>
    </recommendedName>
</protein>
<keyword evidence="2 5" id="KW-0689">Ribosomal protein</keyword>
<evidence type="ECO:0000256" key="4">
    <source>
        <dbReference type="ARBA" id="ARBA00083755"/>
    </source>
</evidence>
<comment type="caution">
    <text evidence="5">The sequence shown here is derived from an EMBL/GenBank/DDBJ whole genome shotgun (WGS) entry which is preliminary data.</text>
</comment>
<dbReference type="GO" id="GO:0003735">
    <property type="term" value="F:structural constituent of ribosome"/>
    <property type="evidence" value="ECO:0007669"/>
    <property type="project" value="InterPro"/>
</dbReference>
<name>A0A5N5TLR1_9CRUS</name>
<dbReference type="InterPro" id="IPR001209">
    <property type="entry name" value="Ribosomal_uS14"/>
</dbReference>
<evidence type="ECO:0000256" key="3">
    <source>
        <dbReference type="ARBA" id="ARBA00023274"/>
    </source>
</evidence>
<dbReference type="GO" id="GO:0005763">
    <property type="term" value="C:mitochondrial small ribosomal subunit"/>
    <property type="evidence" value="ECO:0007669"/>
    <property type="project" value="TreeGrafter"/>
</dbReference>
<dbReference type="Proteomes" id="UP000326759">
    <property type="component" value="Unassembled WGS sequence"/>
</dbReference>
<evidence type="ECO:0000256" key="1">
    <source>
        <dbReference type="ARBA" id="ARBA00009083"/>
    </source>
</evidence>
<sequence>MFSSMFSIFNPGRELQRLCQRSFHLSACNATLKHPNHKMVRDIKVRKTVQKYAFERINLNMLRKNKIIPPEIQEMAHDELKKHPYDASISRIHKRCTITSRPRGLVTRWRVSRFIFRHESDYNKLSGVLRAKW</sequence>
<dbReference type="FunFam" id="1.10.287.1480:FF:000001">
    <property type="entry name" value="30S ribosomal protein S14"/>
    <property type="match status" value="1"/>
</dbReference>
<dbReference type="EMBL" id="SEYY01000521">
    <property type="protein sequence ID" value="KAB7507072.1"/>
    <property type="molecule type" value="Genomic_DNA"/>
</dbReference>
<dbReference type="Gene3D" id="1.10.287.1480">
    <property type="match status" value="1"/>
</dbReference>
<dbReference type="Pfam" id="PF00253">
    <property type="entry name" value="Ribosomal_S14"/>
    <property type="match status" value="1"/>
</dbReference>
<proteinExistence type="inferred from homology"/>
<dbReference type="AlphaFoldDB" id="A0A5N5TLR1"/>
<dbReference type="PANTHER" id="PTHR19836">
    <property type="entry name" value="30S RIBOSOMAL PROTEIN S14"/>
    <property type="match status" value="1"/>
</dbReference>
<accession>A0A5N5TLR1</accession>
<gene>
    <name evidence="5" type="primary">Mrps14</name>
    <name evidence="5" type="ORF">Anas_06371</name>
</gene>
<comment type="similarity">
    <text evidence="1">Belongs to the universal ribosomal protein uS14 family.</text>
</comment>
<dbReference type="OrthoDB" id="413436at2759"/>